<proteinExistence type="predicted"/>
<dbReference type="HOGENOM" id="CLU_2286712_0_0_11"/>
<dbReference type="STRING" id="445975.COLSTE_00330"/>
<dbReference type="AlphaFoldDB" id="B6G8E0"/>
<name>B6G8E0_9ACTN</name>
<evidence type="ECO:0000313" key="1">
    <source>
        <dbReference type="EMBL" id="EEA91464.1"/>
    </source>
</evidence>
<dbReference type="Proteomes" id="UP000003560">
    <property type="component" value="Unassembled WGS sequence"/>
</dbReference>
<accession>B6G8E0</accession>
<dbReference type="RefSeq" id="WP_006719993.1">
    <property type="nucleotide sequence ID" value="NZ_CP085935.1"/>
</dbReference>
<organism evidence="1 2">
    <name type="scientific">Collinsella stercoris DSM 13279</name>
    <dbReference type="NCBI Taxonomy" id="445975"/>
    <lineage>
        <taxon>Bacteria</taxon>
        <taxon>Bacillati</taxon>
        <taxon>Actinomycetota</taxon>
        <taxon>Coriobacteriia</taxon>
        <taxon>Coriobacteriales</taxon>
        <taxon>Coriobacteriaceae</taxon>
        <taxon>Collinsella</taxon>
    </lineage>
</organism>
<evidence type="ECO:0000313" key="2">
    <source>
        <dbReference type="Proteomes" id="UP000003560"/>
    </source>
</evidence>
<gene>
    <name evidence="1" type="ORF">COLSTE_00330</name>
</gene>
<reference evidence="1 2" key="2">
    <citation type="submission" date="2008-10" db="EMBL/GenBank/DDBJ databases">
        <authorList>
            <person name="Fulton L."/>
            <person name="Clifton S."/>
            <person name="Fulton B."/>
            <person name="Xu J."/>
            <person name="Minx P."/>
            <person name="Pepin K.H."/>
            <person name="Johnson M."/>
            <person name="Thiruvilangam P."/>
            <person name="Bhonagiri V."/>
            <person name="Nash W.E."/>
            <person name="Mardis E.R."/>
            <person name="Wilson R.K."/>
        </authorList>
    </citation>
    <scope>NUCLEOTIDE SEQUENCE [LARGE SCALE GENOMIC DNA]</scope>
    <source>
        <strain evidence="1 2">DSM 13279</strain>
    </source>
</reference>
<protein>
    <submittedName>
        <fullName evidence="1">Uncharacterized protein</fullName>
    </submittedName>
</protein>
<comment type="caution">
    <text evidence="1">The sequence shown here is derived from an EMBL/GenBank/DDBJ whole genome shotgun (WGS) entry which is preliminary data.</text>
</comment>
<sequence length="101" mass="11442">MSEVSYEQSIIEVLRDEFGYEHLYGPDVIRASDRYDDALLPGAVENVAIAAADVATNQGLKSIVPKKEFGTAFVYCFLVEIKRRSQIWAPERRFQKCLAAR</sequence>
<keyword evidence="2" id="KW-1185">Reference proteome</keyword>
<dbReference type="OrthoDB" id="9758243at2"/>
<dbReference type="GeneID" id="98002683"/>
<reference evidence="1 2" key="1">
    <citation type="submission" date="2008-10" db="EMBL/GenBank/DDBJ databases">
        <title>Draft genome sequence of Collinsella stercoris (DSM 13279).</title>
        <authorList>
            <person name="Sudarsanam P."/>
            <person name="Ley R."/>
            <person name="Guruge J."/>
            <person name="Turnbaugh P.J."/>
            <person name="Mahowald M."/>
            <person name="Liep D."/>
            <person name="Gordon J."/>
        </authorList>
    </citation>
    <scope>NUCLEOTIDE SEQUENCE [LARGE SCALE GENOMIC DNA]</scope>
    <source>
        <strain evidence="1 2">DSM 13279</strain>
    </source>
</reference>
<dbReference type="EMBL" id="ABXJ01000016">
    <property type="protein sequence ID" value="EEA91464.1"/>
    <property type="molecule type" value="Genomic_DNA"/>
</dbReference>